<feature type="chain" id="PRO_5031434266" description="Glycoside hydrolase family 5 domain-containing protein" evidence="2">
    <location>
        <begin position="26"/>
        <end position="446"/>
    </location>
</feature>
<gene>
    <name evidence="3" type="ORF">H5V45_14310</name>
</gene>
<name>A0A7X0RHN1_9ACTN</name>
<comment type="caution">
    <text evidence="3">The sequence shown here is derived from an EMBL/GenBank/DDBJ whole genome shotgun (WGS) entry which is preliminary data.</text>
</comment>
<dbReference type="SUPFAM" id="SSF51445">
    <property type="entry name" value="(Trans)glycosidases"/>
    <property type="match status" value="1"/>
</dbReference>
<dbReference type="PROSITE" id="PS51257">
    <property type="entry name" value="PROKAR_LIPOPROTEIN"/>
    <property type="match status" value="1"/>
</dbReference>
<sequence>MTSRTAAVVCTTLLVLGVGATGCSAGGGGDAPEAAPSAPASSTKGAASAAPTAGPEPVASCATTPPAGRLPASFWGMHVSQPIGADFPQAPIAAVNLTTAQTYWNIVETAPGQYDFARLDDIVSNSESRGAQPMVVLGFTPTFHAKNPASPTAAATMPDIAAWRAWVTAVVGRYGDRLDYQVWPEPNIVSNFSGTPAQMARLTVIAGGIIHAKAPDALVVAPATTLRLESQQQWMDRFWGSEVDGAPVADSVDAVALDPFPLQDGTPEDSLDLLCTARGILADHDVDLPLWTNEINYGVPSGGTSDVKPYPDAQQVAVVGRTFVLHAAVGIDRVYWLGWFSYPALAVSMARVGVAPTPAGRAYTVVHDWLAGSPRPVCEVEKGLYTCLVDQGDTVLRILWREKGTARVAASDGATRLRLLSGEDRRISGGDPVRVGQSPVAIVEPA</sequence>
<keyword evidence="2" id="KW-0732">Signal</keyword>
<feature type="signal peptide" evidence="2">
    <location>
        <begin position="1"/>
        <end position="25"/>
    </location>
</feature>
<dbReference type="Proteomes" id="UP000523955">
    <property type="component" value="Unassembled WGS sequence"/>
</dbReference>
<evidence type="ECO:0000313" key="3">
    <source>
        <dbReference type="EMBL" id="MBB6628494.1"/>
    </source>
</evidence>
<dbReference type="PANTHER" id="PTHR12631:SF10">
    <property type="entry name" value="BETA-XYLOSIDASE-LIKE PROTEIN-RELATED"/>
    <property type="match status" value="1"/>
</dbReference>
<proteinExistence type="predicted"/>
<organism evidence="3 4">
    <name type="scientific">Nocardioides luti</name>
    <dbReference type="NCBI Taxonomy" id="2761101"/>
    <lineage>
        <taxon>Bacteria</taxon>
        <taxon>Bacillati</taxon>
        <taxon>Actinomycetota</taxon>
        <taxon>Actinomycetes</taxon>
        <taxon>Propionibacteriales</taxon>
        <taxon>Nocardioidaceae</taxon>
        <taxon>Nocardioides</taxon>
    </lineage>
</organism>
<protein>
    <recommendedName>
        <fullName evidence="5">Glycoside hydrolase family 5 domain-containing protein</fullName>
    </recommendedName>
</protein>
<dbReference type="PANTHER" id="PTHR12631">
    <property type="entry name" value="ALPHA-L-IDURONIDASE"/>
    <property type="match status" value="1"/>
</dbReference>
<dbReference type="InterPro" id="IPR017853">
    <property type="entry name" value="GH"/>
</dbReference>
<feature type="region of interest" description="Disordered" evidence="1">
    <location>
        <begin position="27"/>
        <end position="64"/>
    </location>
</feature>
<evidence type="ECO:0000256" key="2">
    <source>
        <dbReference type="SAM" id="SignalP"/>
    </source>
</evidence>
<dbReference type="AlphaFoldDB" id="A0A7X0RHN1"/>
<dbReference type="GO" id="GO:0004553">
    <property type="term" value="F:hydrolase activity, hydrolyzing O-glycosyl compounds"/>
    <property type="evidence" value="ECO:0007669"/>
    <property type="project" value="TreeGrafter"/>
</dbReference>
<keyword evidence="4" id="KW-1185">Reference proteome</keyword>
<dbReference type="InterPro" id="IPR051923">
    <property type="entry name" value="Glycosyl_Hydrolase_39"/>
</dbReference>
<feature type="compositionally biased region" description="Low complexity" evidence="1">
    <location>
        <begin position="31"/>
        <end position="57"/>
    </location>
</feature>
<accession>A0A7X0RHN1</accession>
<reference evidence="3 4" key="1">
    <citation type="submission" date="2020-08" db="EMBL/GenBank/DDBJ databases">
        <authorList>
            <person name="Seo M.-J."/>
        </authorList>
    </citation>
    <scope>NUCLEOTIDE SEQUENCE [LARGE SCALE GENOMIC DNA]</scope>
    <source>
        <strain evidence="3 4">KIGAM211</strain>
    </source>
</reference>
<dbReference type="EMBL" id="JACKXE010000001">
    <property type="protein sequence ID" value="MBB6628494.1"/>
    <property type="molecule type" value="Genomic_DNA"/>
</dbReference>
<evidence type="ECO:0000313" key="4">
    <source>
        <dbReference type="Proteomes" id="UP000523955"/>
    </source>
</evidence>
<evidence type="ECO:0000256" key="1">
    <source>
        <dbReference type="SAM" id="MobiDB-lite"/>
    </source>
</evidence>
<dbReference type="RefSeq" id="WP_185253546.1">
    <property type="nucleotide sequence ID" value="NZ_JACKXE010000001.1"/>
</dbReference>
<evidence type="ECO:0008006" key="5">
    <source>
        <dbReference type="Google" id="ProtNLM"/>
    </source>
</evidence>
<dbReference type="Gene3D" id="3.20.20.80">
    <property type="entry name" value="Glycosidases"/>
    <property type="match status" value="1"/>
</dbReference>